<dbReference type="InterPro" id="IPR014812">
    <property type="entry name" value="Vps51"/>
</dbReference>
<dbReference type="PANTHER" id="PTHR15954">
    <property type="entry name" value="VACUOLAR PROTEIN SORTING-ASSOCIATED PROTEIN 51 HOMOLOG"/>
    <property type="match status" value="1"/>
</dbReference>
<dbReference type="InterPro" id="IPR016159">
    <property type="entry name" value="Cullin_repeat-like_dom_sf"/>
</dbReference>
<dbReference type="EMBL" id="JAPWDV010000001">
    <property type="protein sequence ID" value="KAJ6222069.1"/>
    <property type="molecule type" value="Genomic_DNA"/>
</dbReference>
<evidence type="ECO:0000313" key="6">
    <source>
        <dbReference type="Proteomes" id="UP001142055"/>
    </source>
</evidence>
<keyword evidence="4" id="KW-0653">Protein transport</keyword>
<comment type="subunit">
    <text evidence="4">Component of the Golgi-associated retrograde protein (GARP) complex.</text>
</comment>
<dbReference type="GO" id="GO:0015031">
    <property type="term" value="P:protein transport"/>
    <property type="evidence" value="ECO:0007669"/>
    <property type="project" value="UniProtKB-UniRule"/>
</dbReference>
<dbReference type="GO" id="GO:0032456">
    <property type="term" value="P:endocytic recycling"/>
    <property type="evidence" value="ECO:0007669"/>
    <property type="project" value="TreeGrafter"/>
</dbReference>
<evidence type="ECO:0000256" key="1">
    <source>
        <dbReference type="ARBA" id="ARBA00006080"/>
    </source>
</evidence>
<name>A0A9Q0RPR8_BLOTA</name>
<dbReference type="GO" id="GO:0016020">
    <property type="term" value="C:membrane"/>
    <property type="evidence" value="ECO:0007669"/>
    <property type="project" value="TreeGrafter"/>
</dbReference>
<dbReference type="OMA" id="DIICERG"/>
<accession>A0A9Q0RPR8</accession>
<dbReference type="PANTHER" id="PTHR15954:SF4">
    <property type="entry name" value="VACUOLAR PROTEIN SORTING-ASSOCIATED PROTEIN 51 HOMOLOG"/>
    <property type="match status" value="1"/>
</dbReference>
<comment type="function">
    <text evidence="4">Acts as component of the GARP complex that is involved in retrograde transport from early and late endosomes to the trans-Golgi network (TGN).</text>
</comment>
<reference evidence="5" key="1">
    <citation type="submission" date="2022-12" db="EMBL/GenBank/DDBJ databases">
        <title>Genome assemblies of Blomia tropicalis.</title>
        <authorList>
            <person name="Cui Y."/>
        </authorList>
    </citation>
    <scope>NUCLEOTIDE SEQUENCE</scope>
    <source>
        <tissue evidence="5">Adult mites</tissue>
    </source>
</reference>
<comment type="subcellular location">
    <subcellularLocation>
        <location evidence="4">Golgi apparatus</location>
        <location evidence="4">trans-Golgi network</location>
    </subcellularLocation>
</comment>
<comment type="similarity">
    <text evidence="1 4">Belongs to the VPS51 family.</text>
</comment>
<dbReference type="GO" id="GO:0007030">
    <property type="term" value="P:Golgi organization"/>
    <property type="evidence" value="ECO:0007669"/>
    <property type="project" value="UniProtKB-UniRule"/>
</dbReference>
<evidence type="ECO:0000256" key="2">
    <source>
        <dbReference type="ARBA" id="ARBA00016122"/>
    </source>
</evidence>
<protein>
    <recommendedName>
        <fullName evidence="2 4">Vacuolar protein sorting-associated protein 51 homolog</fullName>
    </recommendedName>
</protein>
<evidence type="ECO:0000256" key="3">
    <source>
        <dbReference type="ARBA" id="ARBA00023054"/>
    </source>
</evidence>
<gene>
    <name evidence="5" type="ORF">RDWZM_000614</name>
</gene>
<dbReference type="GO" id="GO:0007041">
    <property type="term" value="P:lysosomal transport"/>
    <property type="evidence" value="ECO:0007669"/>
    <property type="project" value="TreeGrafter"/>
</dbReference>
<keyword evidence="3" id="KW-0175">Coiled coil</keyword>
<organism evidence="5 6">
    <name type="scientific">Blomia tropicalis</name>
    <name type="common">Mite</name>
    <dbReference type="NCBI Taxonomy" id="40697"/>
    <lineage>
        <taxon>Eukaryota</taxon>
        <taxon>Metazoa</taxon>
        <taxon>Ecdysozoa</taxon>
        <taxon>Arthropoda</taxon>
        <taxon>Chelicerata</taxon>
        <taxon>Arachnida</taxon>
        <taxon>Acari</taxon>
        <taxon>Acariformes</taxon>
        <taxon>Sarcoptiformes</taxon>
        <taxon>Astigmata</taxon>
        <taxon>Glycyphagoidea</taxon>
        <taxon>Echimyopodidae</taxon>
        <taxon>Blomia</taxon>
    </lineage>
</organism>
<dbReference type="AlphaFoldDB" id="A0A9Q0RPR8"/>
<dbReference type="GO" id="GO:1990745">
    <property type="term" value="C:EARP complex"/>
    <property type="evidence" value="ECO:0007669"/>
    <property type="project" value="TreeGrafter"/>
</dbReference>
<keyword evidence="4" id="KW-0333">Golgi apparatus</keyword>
<dbReference type="GO" id="GO:0000938">
    <property type="term" value="C:GARP complex"/>
    <property type="evidence" value="ECO:0007669"/>
    <property type="project" value="UniProtKB-UniRule"/>
</dbReference>
<dbReference type="Proteomes" id="UP001142055">
    <property type="component" value="Chromosome 1"/>
</dbReference>
<sequence>MADTREESDETVSPVTIINPLDMNSTEFNPDIYMSKLLKESRLSELMDTEQMLFKQIQTLDSEMQTLIYENYNKFISATDTVRKMSSHFDKMEHELNILSKNMKLITNKSNEIAINLSGKRDELSRMSDTHFLLNKIQFILELPTKMQTLIEQNRLVDAANNYLHARKALDLYSHFPSIKNIQLECSEMLNIIKFRFYEQLSCEESSTTEINESIEYLIKFDEDASNLCDKYFEMCEKKLDNLLNSMRSHLETDETNIPVMDILEFIDNVCNNYLGSLNTCIIFYSDVFFNKNKIAVSNQSFAEIEEKLKSFVDKRMEDLFDIILKRIRYERKSSNNIIMFVRALDRFYKRIQKLNKIYSFTDFSESGQQIVYESTQDQCNFLLTQLTTKYQEELANVRHDIINDISKSSTITRNANLKLSLNESNGNALSDTVISFETKICENLKSCLTNLGPFMDSELTFLRKDFKDKFVKHCIFENIVLEYLHFILNSAIEFEQTYTTSHIPSQLILILSKICLDLSNSIITYLFDCAEEIFGKSTSNRASINAISKEARDYSQRLLNIYVWIEGQSISHMIRKSVETRDWLSSVEPRSVRSVMKRVIEDITLIDFHVGQLYEEGVRVERSSDSSRTFSSFNYNKKAKSSRSKSSWSYSASSFENNIISNIHKLFNDKIEIFGKVEFSKLSIVTGVVKIGLKTLIECIRLCTFSRYGFQQMQVDAYYLQTHLWKFTSDEKIVANLIEDVITSTKKRCLDPTSMERSVSYNFYEIL</sequence>
<dbReference type="GO" id="GO:0042147">
    <property type="term" value="P:retrograde transport, endosome to Golgi"/>
    <property type="evidence" value="ECO:0007669"/>
    <property type="project" value="UniProtKB-UniRule"/>
</dbReference>
<dbReference type="GO" id="GO:0006869">
    <property type="term" value="P:lipid transport"/>
    <property type="evidence" value="ECO:0007669"/>
    <property type="project" value="UniProtKB-UniRule"/>
</dbReference>
<evidence type="ECO:0000256" key="4">
    <source>
        <dbReference type="RuleBase" id="RU368010"/>
    </source>
</evidence>
<comment type="caution">
    <text evidence="5">The sequence shown here is derived from an EMBL/GenBank/DDBJ whole genome shotgun (WGS) entry which is preliminary data.</text>
</comment>
<proteinExistence type="inferred from homology"/>
<keyword evidence="4" id="KW-0445">Lipid transport</keyword>
<evidence type="ECO:0000313" key="5">
    <source>
        <dbReference type="EMBL" id="KAJ6222069.1"/>
    </source>
</evidence>
<dbReference type="GO" id="GO:0005829">
    <property type="term" value="C:cytosol"/>
    <property type="evidence" value="ECO:0007669"/>
    <property type="project" value="GOC"/>
</dbReference>
<dbReference type="GO" id="GO:0048193">
    <property type="term" value="P:Golgi vesicle transport"/>
    <property type="evidence" value="ECO:0007669"/>
    <property type="project" value="TreeGrafter"/>
</dbReference>
<dbReference type="SUPFAM" id="SSF74788">
    <property type="entry name" value="Cullin repeat-like"/>
    <property type="match status" value="1"/>
</dbReference>
<dbReference type="Pfam" id="PF08700">
    <property type="entry name" value="VPS51_Exo84_N"/>
    <property type="match status" value="1"/>
</dbReference>
<keyword evidence="4" id="KW-0813">Transport</keyword>
<keyword evidence="6" id="KW-1185">Reference proteome</keyword>